<gene>
    <name evidence="3" type="ORF">Pfra01_000588600</name>
</gene>
<dbReference type="PANTHER" id="PTHR37984:SF5">
    <property type="entry name" value="PROTEIN NYNRIN-LIKE"/>
    <property type="match status" value="1"/>
</dbReference>
<dbReference type="GO" id="GO:0003676">
    <property type="term" value="F:nucleic acid binding"/>
    <property type="evidence" value="ECO:0007669"/>
    <property type="project" value="InterPro"/>
</dbReference>
<dbReference type="Pfam" id="PF17921">
    <property type="entry name" value="Integrase_H2C2"/>
    <property type="match status" value="1"/>
</dbReference>
<name>A0A9W6U8Q1_9STRA</name>
<dbReference type="EMBL" id="BSXT01000477">
    <property type="protein sequence ID" value="GMF28435.1"/>
    <property type="molecule type" value="Genomic_DNA"/>
</dbReference>
<dbReference type="Gene3D" id="3.30.420.10">
    <property type="entry name" value="Ribonuclease H-like superfamily/Ribonuclease H"/>
    <property type="match status" value="1"/>
</dbReference>
<comment type="caution">
    <text evidence="3">The sequence shown here is derived from an EMBL/GenBank/DDBJ whole genome shotgun (WGS) entry which is preliminary data.</text>
</comment>
<dbReference type="Gene3D" id="1.10.340.70">
    <property type="match status" value="1"/>
</dbReference>
<dbReference type="Proteomes" id="UP001165121">
    <property type="component" value="Unassembled WGS sequence"/>
</dbReference>
<feature type="region of interest" description="Disordered" evidence="1">
    <location>
        <begin position="285"/>
        <end position="306"/>
    </location>
</feature>
<evidence type="ECO:0000259" key="2">
    <source>
        <dbReference type="Pfam" id="PF17921"/>
    </source>
</evidence>
<dbReference type="InterPro" id="IPR050951">
    <property type="entry name" value="Retrovirus_Pol_polyprotein"/>
</dbReference>
<dbReference type="FunFam" id="1.10.340.70:FF:000001">
    <property type="entry name" value="Retrovirus-related Pol polyprotein from transposon gypsy-like Protein"/>
    <property type="match status" value="1"/>
</dbReference>
<dbReference type="InterPro" id="IPR036397">
    <property type="entry name" value="RNaseH_sf"/>
</dbReference>
<evidence type="ECO:0000313" key="3">
    <source>
        <dbReference type="EMBL" id="GMF28435.1"/>
    </source>
</evidence>
<dbReference type="AlphaFoldDB" id="A0A9W6U8Q1"/>
<feature type="domain" description="Integrase zinc-binding" evidence="2">
    <location>
        <begin position="107"/>
        <end position="165"/>
    </location>
</feature>
<proteinExistence type="predicted"/>
<accession>A0A9W6U8Q1</accession>
<dbReference type="PANTHER" id="PTHR37984">
    <property type="entry name" value="PROTEIN CBG26694"/>
    <property type="match status" value="1"/>
</dbReference>
<protein>
    <submittedName>
        <fullName evidence="3">Unnamed protein product</fullName>
    </submittedName>
</protein>
<dbReference type="InterPro" id="IPR041588">
    <property type="entry name" value="Integrase_H2C2"/>
</dbReference>
<sequence length="306" mass="34592">MSEILYTSTDSADWGGRLPDATDIDPAVVQVERRSRISKAQDEGIRWADFKFLLRVELDCLTHRRAQNASKIADSFELSEGELLYYQGQRRCRAEPDSADISLRLVVPTTMIDEVLHSRHNSIAGGHQGIVRPFHRVKPEFDWVGLYADVSKRVQTCEDCITSRSKPHLSGYSPCHVASEYPFHMVSMDFGIPLPAFAELMQSRSRATLSYSPQAKDQQERLVKTMIQTVRAYVKDPLQADWDAITEKMAHGINNSRDTTRRETPLYLVLGWDAQSTLKAMSSRIKKDPATQLTPHNGAEKLTANE</sequence>
<evidence type="ECO:0000256" key="1">
    <source>
        <dbReference type="SAM" id="MobiDB-lite"/>
    </source>
</evidence>
<keyword evidence="4" id="KW-1185">Reference proteome</keyword>
<evidence type="ECO:0000313" key="4">
    <source>
        <dbReference type="Proteomes" id="UP001165121"/>
    </source>
</evidence>
<organism evidence="3 4">
    <name type="scientific">Phytophthora fragariaefolia</name>
    <dbReference type="NCBI Taxonomy" id="1490495"/>
    <lineage>
        <taxon>Eukaryota</taxon>
        <taxon>Sar</taxon>
        <taxon>Stramenopiles</taxon>
        <taxon>Oomycota</taxon>
        <taxon>Peronosporomycetes</taxon>
        <taxon>Peronosporales</taxon>
        <taxon>Peronosporaceae</taxon>
        <taxon>Phytophthora</taxon>
    </lineage>
</organism>
<reference evidence="3" key="1">
    <citation type="submission" date="2023-04" db="EMBL/GenBank/DDBJ databases">
        <title>Phytophthora fragariaefolia NBRC 109709.</title>
        <authorList>
            <person name="Ichikawa N."/>
            <person name="Sato H."/>
            <person name="Tonouchi N."/>
        </authorList>
    </citation>
    <scope>NUCLEOTIDE SEQUENCE</scope>
    <source>
        <strain evidence="3">NBRC 109709</strain>
    </source>
</reference>